<feature type="compositionally biased region" description="Polar residues" evidence="1">
    <location>
        <begin position="102"/>
        <end position="126"/>
    </location>
</feature>
<organism evidence="2 3">
    <name type="scientific">Corchorus capsularis</name>
    <name type="common">Jute</name>
    <dbReference type="NCBI Taxonomy" id="210143"/>
    <lineage>
        <taxon>Eukaryota</taxon>
        <taxon>Viridiplantae</taxon>
        <taxon>Streptophyta</taxon>
        <taxon>Embryophyta</taxon>
        <taxon>Tracheophyta</taxon>
        <taxon>Spermatophyta</taxon>
        <taxon>Magnoliopsida</taxon>
        <taxon>eudicotyledons</taxon>
        <taxon>Gunneridae</taxon>
        <taxon>Pentapetalae</taxon>
        <taxon>rosids</taxon>
        <taxon>malvids</taxon>
        <taxon>Malvales</taxon>
        <taxon>Malvaceae</taxon>
        <taxon>Grewioideae</taxon>
        <taxon>Apeibeae</taxon>
        <taxon>Corchorus</taxon>
    </lineage>
</organism>
<proteinExistence type="predicted"/>
<evidence type="ECO:0000313" key="3">
    <source>
        <dbReference type="Proteomes" id="UP000188268"/>
    </source>
</evidence>
<accession>A0A1R3FVY5</accession>
<dbReference type="AlphaFoldDB" id="A0A1R3FVY5"/>
<feature type="compositionally biased region" description="Polar residues" evidence="1">
    <location>
        <begin position="70"/>
        <end position="94"/>
    </location>
</feature>
<dbReference type="EMBL" id="AWWV01016307">
    <property type="protein sequence ID" value="OMO50013.1"/>
    <property type="molecule type" value="Genomic_DNA"/>
</dbReference>
<feature type="compositionally biased region" description="Polar residues" evidence="1">
    <location>
        <begin position="28"/>
        <end position="45"/>
    </location>
</feature>
<evidence type="ECO:0000256" key="1">
    <source>
        <dbReference type="SAM" id="MobiDB-lite"/>
    </source>
</evidence>
<keyword evidence="3" id="KW-1185">Reference proteome</keyword>
<evidence type="ECO:0000313" key="2">
    <source>
        <dbReference type="EMBL" id="OMO50013.1"/>
    </source>
</evidence>
<reference evidence="2 3" key="1">
    <citation type="submission" date="2013-09" db="EMBL/GenBank/DDBJ databases">
        <title>Corchorus capsularis genome sequencing.</title>
        <authorList>
            <person name="Alam M."/>
            <person name="Haque M.S."/>
            <person name="Islam M.S."/>
            <person name="Emdad E.M."/>
            <person name="Islam M.M."/>
            <person name="Ahmed B."/>
            <person name="Halim A."/>
            <person name="Hossen Q.M.M."/>
            <person name="Hossain M.Z."/>
            <person name="Ahmed R."/>
            <person name="Khan M.M."/>
            <person name="Islam R."/>
            <person name="Rashid M.M."/>
            <person name="Khan S.A."/>
            <person name="Rahman M.S."/>
            <person name="Alam M."/>
        </authorList>
    </citation>
    <scope>NUCLEOTIDE SEQUENCE [LARGE SCALE GENOMIC DNA]</scope>
    <source>
        <strain evidence="3">cv. CVL-1</strain>
        <tissue evidence="2">Whole seedling</tissue>
    </source>
</reference>
<feature type="region of interest" description="Disordered" evidence="1">
    <location>
        <begin position="1"/>
        <end position="200"/>
    </location>
</feature>
<comment type="caution">
    <text evidence="2">The sequence shown here is derived from an EMBL/GenBank/DDBJ whole genome shotgun (WGS) entry which is preliminary data.</text>
</comment>
<dbReference type="Gramene" id="OMO50013">
    <property type="protein sequence ID" value="OMO50013"/>
    <property type="gene ID" value="CCACVL1_30699"/>
</dbReference>
<feature type="compositionally biased region" description="Basic and acidic residues" evidence="1">
    <location>
        <begin position="1"/>
        <end position="24"/>
    </location>
</feature>
<name>A0A1R3FVY5_COCAP</name>
<feature type="compositionally biased region" description="Polar residues" evidence="1">
    <location>
        <begin position="167"/>
        <end position="184"/>
    </location>
</feature>
<dbReference type="Proteomes" id="UP000188268">
    <property type="component" value="Unassembled WGS sequence"/>
</dbReference>
<feature type="region of interest" description="Disordered" evidence="1">
    <location>
        <begin position="225"/>
        <end position="257"/>
    </location>
</feature>
<sequence length="280" mass="29110">MGDELSTSRHEVRIDMGDEHRIDMGDELSTSTASTRPSGSQSPRTWLSPILGFFLASPQTRQSTHRRTQSDLMSTLAASTRSDAQDTTSGSTLAGSDAQDIISGSTLTASTSPDAQDTISGSTLAASTGADAQDTTSGTTVAAHTGSDAQDTTSVSSIVLEDRPPETTLSATQSVELSTQTSTLPFDPLSTPRTSGAPETTFGASRAVVLALSVGHASRVSTQISTLPFAPLSTPSTSGTSTESGTIPPAPPLPPDLLRYRSRAIQQVKKIENPSDKKED</sequence>
<protein>
    <submittedName>
        <fullName evidence="2">Uncharacterized protein</fullName>
    </submittedName>
</protein>
<feature type="compositionally biased region" description="Low complexity" evidence="1">
    <location>
        <begin position="233"/>
        <end position="246"/>
    </location>
</feature>
<gene>
    <name evidence="2" type="ORF">CCACVL1_30699</name>
</gene>
<feature type="compositionally biased region" description="Polar residues" evidence="1">
    <location>
        <begin position="133"/>
        <end position="157"/>
    </location>
</feature>